<dbReference type="PANTHER" id="PTHR33755:SF6">
    <property type="entry name" value="PLASMID STABILIZATION SYSTEM PROTEIN"/>
    <property type="match status" value="1"/>
</dbReference>
<protein>
    <submittedName>
        <fullName evidence="3">Addiction module toxin RelE</fullName>
    </submittedName>
</protein>
<name>A0A1B1CPL0_RHILE</name>
<dbReference type="Proteomes" id="UP000092691">
    <property type="component" value="Plasmid unnamed4"/>
</dbReference>
<evidence type="ECO:0000313" key="4">
    <source>
        <dbReference type="Proteomes" id="UP000092691"/>
    </source>
</evidence>
<dbReference type="Pfam" id="PF05016">
    <property type="entry name" value="ParE_toxin"/>
    <property type="match status" value="1"/>
</dbReference>
<dbReference type="Gene3D" id="3.30.2310.20">
    <property type="entry name" value="RelE-like"/>
    <property type="match status" value="1"/>
</dbReference>
<accession>A0A1B1CPL0</accession>
<dbReference type="NCBIfam" id="TIGR02385">
    <property type="entry name" value="RelE_StbE"/>
    <property type="match status" value="1"/>
</dbReference>
<dbReference type="OrthoDB" id="595470at2"/>
<reference evidence="3 4" key="1">
    <citation type="submission" date="2016-06" db="EMBL/GenBank/DDBJ databases">
        <title>Microsymbionts genomes from the relict species Vavilovia formosa.</title>
        <authorList>
            <person name="Chirak E."/>
            <person name="Kimeklis A."/>
            <person name="Andronov E."/>
        </authorList>
    </citation>
    <scope>NUCLEOTIDE SEQUENCE [LARGE SCALE GENOMIC DNA]</scope>
    <source>
        <strain evidence="3 4">Vaf10</strain>
        <plasmid evidence="4">Plasmid unnamed4</plasmid>
    </source>
</reference>
<gene>
    <name evidence="3" type="ORF">BA011_35945</name>
</gene>
<comment type="similarity">
    <text evidence="1">Belongs to the RelE toxin family.</text>
</comment>
<geneLocation type="plasmid" evidence="3 4">
    <name>unnamed4</name>
</geneLocation>
<dbReference type="InterPro" id="IPR035093">
    <property type="entry name" value="RelE/ParE_toxin_dom_sf"/>
</dbReference>
<organism evidence="3 4">
    <name type="scientific">Rhizobium leguminosarum</name>
    <dbReference type="NCBI Taxonomy" id="384"/>
    <lineage>
        <taxon>Bacteria</taxon>
        <taxon>Pseudomonadati</taxon>
        <taxon>Pseudomonadota</taxon>
        <taxon>Alphaproteobacteria</taxon>
        <taxon>Hyphomicrobiales</taxon>
        <taxon>Rhizobiaceae</taxon>
        <taxon>Rhizobium/Agrobacterium group</taxon>
        <taxon>Rhizobium</taxon>
    </lineage>
</organism>
<dbReference type="EMBL" id="CP016292">
    <property type="protein sequence ID" value="ANP91715.1"/>
    <property type="molecule type" value="Genomic_DNA"/>
</dbReference>
<keyword evidence="2" id="KW-1277">Toxin-antitoxin system</keyword>
<keyword evidence="3" id="KW-0614">Plasmid</keyword>
<dbReference type="RefSeq" id="WP_065284808.1">
    <property type="nucleotide sequence ID" value="NZ_CP016292.1"/>
</dbReference>
<sequence>MRIVRRDSYAIDLDKIVDHIALDNPLAALNMWDEIERQVERLRDFPRSGRTGRMPETRELVVSGTPFIVVYVVSDDVELVRVLHGAQQWPPEN</sequence>
<evidence type="ECO:0000256" key="1">
    <source>
        <dbReference type="ARBA" id="ARBA00006226"/>
    </source>
</evidence>
<dbReference type="PANTHER" id="PTHR33755">
    <property type="entry name" value="TOXIN PARE1-RELATED"/>
    <property type="match status" value="1"/>
</dbReference>
<evidence type="ECO:0000256" key="2">
    <source>
        <dbReference type="ARBA" id="ARBA00022649"/>
    </source>
</evidence>
<evidence type="ECO:0000313" key="3">
    <source>
        <dbReference type="EMBL" id="ANP91715.1"/>
    </source>
</evidence>
<dbReference type="InterPro" id="IPR007712">
    <property type="entry name" value="RelE/ParE_toxin"/>
</dbReference>
<dbReference type="AlphaFoldDB" id="A0A1B1CPL0"/>
<dbReference type="InterPro" id="IPR051803">
    <property type="entry name" value="TA_system_RelE-like_toxin"/>
</dbReference>
<proteinExistence type="inferred from homology"/>